<comment type="similarity">
    <text evidence="5">Belongs to the Rap family.</text>
</comment>
<dbReference type="Pfam" id="PF13424">
    <property type="entry name" value="TPR_12"/>
    <property type="match status" value="1"/>
</dbReference>
<gene>
    <name evidence="6" type="ORF">GKQ77_31595</name>
</gene>
<dbReference type="InterPro" id="IPR051476">
    <property type="entry name" value="Bac_ResReg_Asp_Phosphatase"/>
</dbReference>
<name>A0ABS6YXJ2_9ACTN</name>
<dbReference type="Gene3D" id="1.25.40.10">
    <property type="entry name" value="Tetratricopeptide repeat domain"/>
    <property type="match status" value="1"/>
</dbReference>
<evidence type="ECO:0000256" key="2">
    <source>
        <dbReference type="ARBA" id="ARBA00022490"/>
    </source>
</evidence>
<keyword evidence="2" id="KW-0963">Cytoplasm</keyword>
<sequence length="314" mass="34228">ALHSPLSPFADWREADGWLEAAGGQLLDVIAFAAAAGQHDHACWTAESLVDTLVRQGRYHECRAALELALPSADLADDRRMPSSLRNCMAIADLYQGRFPQALAWCADALRLARHQGDLREQARAIAGSGAAERALGRVREAAAHLREAMALAARLDDDWLAGMSSCQLGALHDQQGRHEEALTYYATSLAFAEKIGRPRMISKTLCFTAEAHLALGRHAEVRELARRAAELAGEVGDLQLRASSLSLLGAAEHGHGDLPLALTLQREALATLTEHTSRPLEREVRRRLGSTYEAAGHRAEAEREFRIARSLVT</sequence>
<evidence type="ECO:0000256" key="3">
    <source>
        <dbReference type="ARBA" id="ARBA00022737"/>
    </source>
</evidence>
<evidence type="ECO:0000313" key="6">
    <source>
        <dbReference type="EMBL" id="MBW5426052.1"/>
    </source>
</evidence>
<dbReference type="Proteomes" id="UP001197114">
    <property type="component" value="Unassembled WGS sequence"/>
</dbReference>
<reference evidence="6 7" key="1">
    <citation type="submission" date="2019-11" db="EMBL/GenBank/DDBJ databases">
        <authorList>
            <person name="Ay H."/>
        </authorList>
    </citation>
    <scope>NUCLEOTIDE SEQUENCE [LARGE SCALE GENOMIC DNA]</scope>
    <source>
        <strain evidence="6 7">BG9H</strain>
    </source>
</reference>
<comment type="subcellular location">
    <subcellularLocation>
        <location evidence="1">Cytoplasm</location>
    </subcellularLocation>
</comment>
<organism evidence="6 7">
    <name type="scientific">Streptomyces anatolicus</name>
    <dbReference type="NCBI Taxonomy" id="2675858"/>
    <lineage>
        <taxon>Bacteria</taxon>
        <taxon>Bacillati</taxon>
        <taxon>Actinomycetota</taxon>
        <taxon>Actinomycetes</taxon>
        <taxon>Kitasatosporales</taxon>
        <taxon>Streptomycetaceae</taxon>
        <taxon>Streptomyces</taxon>
    </lineage>
</organism>
<dbReference type="InterPro" id="IPR019734">
    <property type="entry name" value="TPR_rpt"/>
</dbReference>
<keyword evidence="4" id="KW-0802">TPR repeat</keyword>
<evidence type="ECO:0000256" key="1">
    <source>
        <dbReference type="ARBA" id="ARBA00004496"/>
    </source>
</evidence>
<comment type="caution">
    <text evidence="6">The sequence shown here is derived from an EMBL/GenBank/DDBJ whole genome shotgun (WGS) entry which is preliminary data.</text>
</comment>
<dbReference type="SMART" id="SM00028">
    <property type="entry name" value="TPR"/>
    <property type="match status" value="5"/>
</dbReference>
<protein>
    <submittedName>
        <fullName evidence="6">Tetratricopeptide repeat protein</fullName>
    </submittedName>
</protein>
<evidence type="ECO:0000256" key="4">
    <source>
        <dbReference type="ARBA" id="ARBA00022803"/>
    </source>
</evidence>
<evidence type="ECO:0000256" key="5">
    <source>
        <dbReference type="ARBA" id="ARBA00038253"/>
    </source>
</evidence>
<keyword evidence="7" id="KW-1185">Reference proteome</keyword>
<accession>A0ABS6YXJ2</accession>
<feature type="non-terminal residue" evidence="6">
    <location>
        <position position="1"/>
    </location>
</feature>
<dbReference type="SUPFAM" id="SSF48452">
    <property type="entry name" value="TPR-like"/>
    <property type="match status" value="2"/>
</dbReference>
<proteinExistence type="inferred from homology"/>
<dbReference type="PANTHER" id="PTHR46630">
    <property type="entry name" value="TETRATRICOPEPTIDE REPEAT PROTEIN 29"/>
    <property type="match status" value="1"/>
</dbReference>
<dbReference type="InterPro" id="IPR011990">
    <property type="entry name" value="TPR-like_helical_dom_sf"/>
</dbReference>
<evidence type="ECO:0000313" key="7">
    <source>
        <dbReference type="Proteomes" id="UP001197114"/>
    </source>
</evidence>
<dbReference type="EMBL" id="WMBF01000721">
    <property type="protein sequence ID" value="MBW5426052.1"/>
    <property type="molecule type" value="Genomic_DNA"/>
</dbReference>
<dbReference type="RefSeq" id="WP_219692583.1">
    <property type="nucleotide sequence ID" value="NZ_WMBF01000721.1"/>
</dbReference>
<dbReference type="PANTHER" id="PTHR46630:SF1">
    <property type="entry name" value="TETRATRICOPEPTIDE REPEAT PROTEIN 29"/>
    <property type="match status" value="1"/>
</dbReference>
<keyword evidence="3" id="KW-0677">Repeat</keyword>